<dbReference type="EMBL" id="CM045772">
    <property type="protein sequence ID" value="KAI7985378.1"/>
    <property type="molecule type" value="Genomic_DNA"/>
</dbReference>
<evidence type="ECO:0000313" key="1">
    <source>
        <dbReference type="EMBL" id="KAI7985378.1"/>
    </source>
</evidence>
<comment type="caution">
    <text evidence="1">The sequence shown here is derived from an EMBL/GenBank/DDBJ whole genome shotgun (WGS) entry which is preliminary data.</text>
</comment>
<protein>
    <submittedName>
        <fullName evidence="1">Stemmadenine O-acetyltransferase</fullName>
    </submittedName>
</protein>
<evidence type="ECO:0000313" key="2">
    <source>
        <dbReference type="Proteomes" id="UP001060215"/>
    </source>
</evidence>
<reference evidence="1 2" key="1">
    <citation type="journal article" date="2022" name="Plant J.">
        <title>Chromosome-level genome of Camellia lanceoleosa provides a valuable resource for understanding genome evolution and self-incompatibility.</title>
        <authorList>
            <person name="Gong W."/>
            <person name="Xiao S."/>
            <person name="Wang L."/>
            <person name="Liao Z."/>
            <person name="Chang Y."/>
            <person name="Mo W."/>
            <person name="Hu G."/>
            <person name="Li W."/>
            <person name="Zhao G."/>
            <person name="Zhu H."/>
            <person name="Hu X."/>
            <person name="Ji K."/>
            <person name="Xiang X."/>
            <person name="Song Q."/>
            <person name="Yuan D."/>
            <person name="Jin S."/>
            <person name="Zhang L."/>
        </authorList>
    </citation>
    <scope>NUCLEOTIDE SEQUENCE [LARGE SCALE GENOMIC DNA]</scope>
    <source>
        <strain evidence="1">SQ_2022a</strain>
    </source>
</reference>
<name>A0ACC0F9C3_9ERIC</name>
<dbReference type="Proteomes" id="UP001060215">
    <property type="component" value="Chromosome 15"/>
</dbReference>
<organism evidence="1 2">
    <name type="scientific">Camellia lanceoleosa</name>
    <dbReference type="NCBI Taxonomy" id="1840588"/>
    <lineage>
        <taxon>Eukaryota</taxon>
        <taxon>Viridiplantae</taxon>
        <taxon>Streptophyta</taxon>
        <taxon>Embryophyta</taxon>
        <taxon>Tracheophyta</taxon>
        <taxon>Spermatophyta</taxon>
        <taxon>Magnoliopsida</taxon>
        <taxon>eudicotyledons</taxon>
        <taxon>Gunneridae</taxon>
        <taxon>Pentapetalae</taxon>
        <taxon>asterids</taxon>
        <taxon>Ericales</taxon>
        <taxon>Theaceae</taxon>
        <taxon>Camellia</taxon>
    </lineage>
</organism>
<accession>A0ACC0F9C3</accession>
<sequence>MALKVEVISKEMIKPSSPTPHHLINHKLSFLDQIVPPVYVPMLFFYEPTTKSTHHHEDTAEISKLLKQSLSEILTVFYPLAGRINKNNVSIDCNDAGAEYVEARVHDAQFCQVIEQPKAEDLKLFLPFEPYAFGLMGGREVLLGVQINMFDCGGMAIAVCIAHTVADGSSLVTFINAWAAKSRGAAAADDHVPSFDLASYFPPKDHLSGFAATTGITHQSILTRRFVFDKRALTTLKGVASTAFGSQVKDPTRVEVVSAYIWKHMMEAAKFNRNIMDPAKMCAINHAVNLRPRMSPPHPQSSIGNVWRVAMGLLTSEAENGYLDLISELRTAIKKIDSDYMKMLIDGDRYLDFLKSAGEQFSTGEVEFYSFSSWCRFPVYEADYGWGKPVWVSTTTMPFKNVVILMSTKCGDGIEAWVTLLAEDMAVLERDQEFLSLLTIKDVMA</sequence>
<keyword evidence="2" id="KW-1185">Reference proteome</keyword>
<proteinExistence type="predicted"/>
<gene>
    <name evidence="1" type="ORF">LOK49_LG14G01089</name>
</gene>